<sequence length="207" mass="21957">MEQPIEGIDRVLMFRLKENADKENAKRLALQTTHTVKESAKVATTATKDGTIVAPGTLTTTIEIEALGSDTVVNDMLHYAAKQQKVVEVWEIDFSKPAGENQYMAQYGYGYLSSWETPAKVGTDATIKTTLTLNGQLVKGKATVSAEDAATVNNFFRDTIQGSKDTAAIPDYVAGETSTGTVSNDSSSASTSTPNSASSTTSSTSGK</sequence>
<organism evidence="2 3">
    <name type="scientific">Ligilactobacillus aviarius</name>
    <dbReference type="NCBI Taxonomy" id="1606"/>
    <lineage>
        <taxon>Bacteria</taxon>
        <taxon>Bacillati</taxon>
        <taxon>Bacillota</taxon>
        <taxon>Bacilli</taxon>
        <taxon>Lactobacillales</taxon>
        <taxon>Lactobacillaceae</taxon>
        <taxon>Ligilactobacillus</taxon>
    </lineage>
</organism>
<dbReference type="RefSeq" id="WP_081037059.1">
    <property type="nucleotide sequence ID" value="NZ_BAAACL010000017.1"/>
</dbReference>
<reference evidence="2 3" key="1">
    <citation type="submission" date="2019-07" db="EMBL/GenBank/DDBJ databases">
        <title>Whole genome shotgun sequence of Lactobacillus aviarius subsp. aviarius NBRC 102162.</title>
        <authorList>
            <person name="Hosoyama A."/>
            <person name="Uohara A."/>
            <person name="Ohji S."/>
            <person name="Ichikawa N."/>
        </authorList>
    </citation>
    <scope>NUCLEOTIDE SEQUENCE [LARGE SCALE GENOMIC DNA]</scope>
    <source>
        <strain evidence="2 3">NBRC 102162</strain>
    </source>
</reference>
<dbReference type="Pfam" id="PF06199">
    <property type="entry name" value="Phage_tail_2"/>
    <property type="match status" value="1"/>
</dbReference>
<dbReference type="InterPro" id="IPR022345">
    <property type="entry name" value="Phage_69_Orf23_MTP"/>
</dbReference>
<evidence type="ECO:0000313" key="2">
    <source>
        <dbReference type="EMBL" id="GEK42280.1"/>
    </source>
</evidence>
<evidence type="ECO:0008006" key="4">
    <source>
        <dbReference type="Google" id="ProtNLM"/>
    </source>
</evidence>
<dbReference type="Proteomes" id="UP000321722">
    <property type="component" value="Unassembled WGS sequence"/>
</dbReference>
<dbReference type="GeneID" id="29933856"/>
<dbReference type="NCBIfam" id="TIGR02126">
    <property type="entry name" value="phgtail_TP901_1"/>
    <property type="match status" value="1"/>
</dbReference>
<dbReference type="PRINTS" id="PR01997">
    <property type="entry name" value="MTP2FAMILY"/>
</dbReference>
<gene>
    <name evidence="2" type="ORF">LAV01_11120</name>
</gene>
<comment type="caution">
    <text evidence="2">The sequence shown here is derived from an EMBL/GenBank/DDBJ whole genome shotgun (WGS) entry which is preliminary data.</text>
</comment>
<feature type="region of interest" description="Disordered" evidence="1">
    <location>
        <begin position="176"/>
        <end position="207"/>
    </location>
</feature>
<feature type="compositionally biased region" description="Low complexity" evidence="1">
    <location>
        <begin position="177"/>
        <end position="207"/>
    </location>
</feature>
<proteinExistence type="predicted"/>
<dbReference type="InterPro" id="IPR011855">
    <property type="entry name" value="Phgtail_TP901_1"/>
</dbReference>
<evidence type="ECO:0000256" key="1">
    <source>
        <dbReference type="SAM" id="MobiDB-lite"/>
    </source>
</evidence>
<evidence type="ECO:0000313" key="3">
    <source>
        <dbReference type="Proteomes" id="UP000321722"/>
    </source>
</evidence>
<dbReference type="EMBL" id="BJUI01000016">
    <property type="protein sequence ID" value="GEK42280.1"/>
    <property type="molecule type" value="Genomic_DNA"/>
</dbReference>
<accession>A0A510X0T6</accession>
<keyword evidence="3" id="KW-1185">Reference proteome</keyword>
<protein>
    <recommendedName>
        <fullName evidence="4">Phage major tail protein, TP901-1 family</fullName>
    </recommendedName>
</protein>
<dbReference type="AlphaFoldDB" id="A0A510X0T6"/>
<name>A0A510X0T6_9LACO</name>